<feature type="region of interest" description="Disordered" evidence="1">
    <location>
        <begin position="121"/>
        <end position="141"/>
    </location>
</feature>
<dbReference type="Proteomes" id="UP000794436">
    <property type="component" value="Unassembled WGS sequence"/>
</dbReference>
<reference evidence="2" key="1">
    <citation type="submission" date="2019-03" db="EMBL/GenBank/DDBJ databases">
        <title>Long read genome sequence of the mycoparasitic Pythium oligandrum ATCC 38472 isolated from sugarbeet rhizosphere.</title>
        <authorList>
            <person name="Gaulin E."/>
        </authorList>
    </citation>
    <scope>NUCLEOTIDE SEQUENCE</scope>
    <source>
        <strain evidence="2">ATCC 38472_TT</strain>
    </source>
</reference>
<feature type="compositionally biased region" description="Acidic residues" evidence="1">
    <location>
        <begin position="57"/>
        <end position="68"/>
    </location>
</feature>
<comment type="caution">
    <text evidence="2">The sequence shown here is derived from an EMBL/GenBank/DDBJ whole genome shotgun (WGS) entry which is preliminary data.</text>
</comment>
<accession>A0A8K1FKC3</accession>
<feature type="compositionally biased region" description="Polar residues" evidence="1">
    <location>
        <begin position="31"/>
        <end position="45"/>
    </location>
</feature>
<feature type="region of interest" description="Disordered" evidence="1">
    <location>
        <begin position="1"/>
        <end position="108"/>
    </location>
</feature>
<sequence>MRPVISAEYDRDGEQEIVLNPPPALRRETLQQHTQDPPQRGTSIAQKEIPSMGLDHSDDEFSSLDEEGSSLLQRPLEELERELGINFNDLSEEEKDDDSDDEELEDDRAQLLLRAKKLLAEQSLLSDDSDDEGHGYESQPL</sequence>
<feature type="compositionally biased region" description="Acidic residues" evidence="1">
    <location>
        <begin position="90"/>
        <end position="106"/>
    </location>
</feature>
<evidence type="ECO:0000313" key="3">
    <source>
        <dbReference type="Proteomes" id="UP000794436"/>
    </source>
</evidence>
<gene>
    <name evidence="2" type="ORF">Poli38472_003661</name>
</gene>
<proteinExistence type="predicted"/>
<protein>
    <submittedName>
        <fullName evidence="2">Uncharacterized protein</fullName>
    </submittedName>
</protein>
<evidence type="ECO:0000313" key="2">
    <source>
        <dbReference type="EMBL" id="TMW65896.1"/>
    </source>
</evidence>
<name>A0A8K1FKC3_PYTOL</name>
<dbReference type="EMBL" id="SPLM01000036">
    <property type="protein sequence ID" value="TMW65896.1"/>
    <property type="molecule type" value="Genomic_DNA"/>
</dbReference>
<keyword evidence="3" id="KW-1185">Reference proteome</keyword>
<dbReference type="AlphaFoldDB" id="A0A8K1FKC3"/>
<evidence type="ECO:0000256" key="1">
    <source>
        <dbReference type="SAM" id="MobiDB-lite"/>
    </source>
</evidence>
<organism evidence="2 3">
    <name type="scientific">Pythium oligandrum</name>
    <name type="common">Mycoparasitic fungus</name>
    <dbReference type="NCBI Taxonomy" id="41045"/>
    <lineage>
        <taxon>Eukaryota</taxon>
        <taxon>Sar</taxon>
        <taxon>Stramenopiles</taxon>
        <taxon>Oomycota</taxon>
        <taxon>Peronosporomycetes</taxon>
        <taxon>Pythiales</taxon>
        <taxon>Pythiaceae</taxon>
        <taxon>Pythium</taxon>
    </lineage>
</organism>